<dbReference type="InterPro" id="IPR025957">
    <property type="entry name" value="Cys_rich_KTR"/>
</dbReference>
<comment type="caution">
    <text evidence="1">The sequence shown here is derived from an EMBL/GenBank/DDBJ whole genome shotgun (WGS) entry which is preliminary data.</text>
</comment>
<dbReference type="Pfam" id="PF14205">
    <property type="entry name" value="Cys_rich_KTR"/>
    <property type="match status" value="1"/>
</dbReference>
<name>A0A923LX27_9FIRM</name>
<reference evidence="1" key="1">
    <citation type="submission" date="2020-08" db="EMBL/GenBank/DDBJ databases">
        <title>Genome public.</title>
        <authorList>
            <person name="Liu C."/>
            <person name="Sun Q."/>
        </authorList>
    </citation>
    <scope>NUCLEOTIDE SEQUENCE</scope>
    <source>
        <strain evidence="1">NSJ-28</strain>
    </source>
</reference>
<evidence type="ECO:0000313" key="1">
    <source>
        <dbReference type="EMBL" id="MBC5725482.1"/>
    </source>
</evidence>
<proteinExistence type="predicted"/>
<gene>
    <name evidence="1" type="ORF">H8S45_08435</name>
</gene>
<sequence>MKIKSTADGSTWFYCPICGRKLFKVIRHTQCRDFPAWCRGCKREILVNIDGQTIFAAASAQAGVS</sequence>
<dbReference type="AlphaFoldDB" id="A0A923LX27"/>
<evidence type="ECO:0000313" key="2">
    <source>
        <dbReference type="Proteomes" id="UP000606499"/>
    </source>
</evidence>
<dbReference type="Proteomes" id="UP000606499">
    <property type="component" value="Unassembled WGS sequence"/>
</dbReference>
<dbReference type="EMBL" id="JACOPL010000007">
    <property type="protein sequence ID" value="MBC5725482.1"/>
    <property type="molecule type" value="Genomic_DNA"/>
</dbReference>
<organism evidence="1 2">
    <name type="scientific">Agathobaculum faecis</name>
    <dbReference type="NCBI Taxonomy" id="2763013"/>
    <lineage>
        <taxon>Bacteria</taxon>
        <taxon>Bacillati</taxon>
        <taxon>Bacillota</taxon>
        <taxon>Clostridia</taxon>
        <taxon>Eubacteriales</taxon>
        <taxon>Butyricicoccaceae</taxon>
        <taxon>Agathobaculum</taxon>
    </lineage>
</organism>
<protein>
    <submittedName>
        <fullName evidence="1">Conjugal transfer protein</fullName>
    </submittedName>
</protein>
<accession>A0A923LX27</accession>
<dbReference type="RefSeq" id="WP_054327534.1">
    <property type="nucleotide sequence ID" value="NZ_JACOPL010000007.1"/>
</dbReference>
<keyword evidence="2" id="KW-1185">Reference proteome</keyword>